<dbReference type="EMBL" id="JARK01001378">
    <property type="protein sequence ID" value="EYC13760.1"/>
    <property type="molecule type" value="Genomic_DNA"/>
</dbReference>
<keyword evidence="2" id="KW-1185">Reference proteome</keyword>
<dbReference type="AlphaFoldDB" id="A0A016UF22"/>
<evidence type="ECO:0000313" key="2">
    <source>
        <dbReference type="Proteomes" id="UP000024635"/>
    </source>
</evidence>
<protein>
    <submittedName>
        <fullName evidence="1">Uncharacterized protein</fullName>
    </submittedName>
</protein>
<gene>
    <name evidence="1" type="primary">Acey_s0042.g508</name>
    <name evidence="1" type="ORF">Y032_0042g508</name>
</gene>
<comment type="caution">
    <text evidence="1">The sequence shown here is derived from an EMBL/GenBank/DDBJ whole genome shotgun (WGS) entry which is preliminary data.</text>
</comment>
<sequence length="74" mass="8656">MFQTKCYEYIAQRWVQRKDNGASRLTRRLPPSTILLPSKKNENSYRWESNLQNLAVSCHPLKKLDSFALKTTAL</sequence>
<reference evidence="2" key="1">
    <citation type="journal article" date="2015" name="Nat. Genet.">
        <title>The genome and transcriptome of the zoonotic hookworm Ancylostoma ceylanicum identify infection-specific gene families.</title>
        <authorList>
            <person name="Schwarz E.M."/>
            <person name="Hu Y."/>
            <person name="Antoshechkin I."/>
            <person name="Miller M.M."/>
            <person name="Sternberg P.W."/>
            <person name="Aroian R.V."/>
        </authorList>
    </citation>
    <scope>NUCLEOTIDE SEQUENCE</scope>
    <source>
        <strain evidence="2">HY135</strain>
    </source>
</reference>
<name>A0A016UF22_9BILA</name>
<evidence type="ECO:0000313" key="1">
    <source>
        <dbReference type="EMBL" id="EYC13760.1"/>
    </source>
</evidence>
<accession>A0A016UF22</accession>
<organism evidence="1 2">
    <name type="scientific">Ancylostoma ceylanicum</name>
    <dbReference type="NCBI Taxonomy" id="53326"/>
    <lineage>
        <taxon>Eukaryota</taxon>
        <taxon>Metazoa</taxon>
        <taxon>Ecdysozoa</taxon>
        <taxon>Nematoda</taxon>
        <taxon>Chromadorea</taxon>
        <taxon>Rhabditida</taxon>
        <taxon>Rhabditina</taxon>
        <taxon>Rhabditomorpha</taxon>
        <taxon>Strongyloidea</taxon>
        <taxon>Ancylostomatidae</taxon>
        <taxon>Ancylostomatinae</taxon>
        <taxon>Ancylostoma</taxon>
    </lineage>
</organism>
<dbReference type="Proteomes" id="UP000024635">
    <property type="component" value="Unassembled WGS sequence"/>
</dbReference>
<proteinExistence type="predicted"/>